<protein>
    <submittedName>
        <fullName evidence="3">Uncharacterized protein</fullName>
    </submittedName>
</protein>
<feature type="transmembrane region" description="Helical" evidence="2">
    <location>
        <begin position="24"/>
        <end position="44"/>
    </location>
</feature>
<feature type="compositionally biased region" description="Acidic residues" evidence="1">
    <location>
        <begin position="67"/>
        <end position="86"/>
    </location>
</feature>
<keyword evidence="2" id="KW-1133">Transmembrane helix</keyword>
<keyword evidence="2" id="KW-0812">Transmembrane</keyword>
<dbReference type="EMBL" id="CACSLK010026072">
    <property type="protein sequence ID" value="CAA0825612.1"/>
    <property type="molecule type" value="Genomic_DNA"/>
</dbReference>
<organism evidence="3 4">
    <name type="scientific">Striga hermonthica</name>
    <name type="common">Purple witchweed</name>
    <name type="synonym">Buchnera hermonthica</name>
    <dbReference type="NCBI Taxonomy" id="68872"/>
    <lineage>
        <taxon>Eukaryota</taxon>
        <taxon>Viridiplantae</taxon>
        <taxon>Streptophyta</taxon>
        <taxon>Embryophyta</taxon>
        <taxon>Tracheophyta</taxon>
        <taxon>Spermatophyta</taxon>
        <taxon>Magnoliopsida</taxon>
        <taxon>eudicotyledons</taxon>
        <taxon>Gunneridae</taxon>
        <taxon>Pentapetalae</taxon>
        <taxon>asterids</taxon>
        <taxon>lamiids</taxon>
        <taxon>Lamiales</taxon>
        <taxon>Orobanchaceae</taxon>
        <taxon>Buchnereae</taxon>
        <taxon>Striga</taxon>
    </lineage>
</organism>
<gene>
    <name evidence="3" type="ORF">SHERM_22386</name>
</gene>
<proteinExistence type="predicted"/>
<reference evidence="3" key="1">
    <citation type="submission" date="2019-12" db="EMBL/GenBank/DDBJ databases">
        <authorList>
            <person name="Scholes J."/>
        </authorList>
    </citation>
    <scope>NUCLEOTIDE SEQUENCE</scope>
</reference>
<dbReference type="Proteomes" id="UP001153555">
    <property type="component" value="Unassembled WGS sequence"/>
</dbReference>
<dbReference type="AlphaFoldDB" id="A0A9N7N6M3"/>
<comment type="caution">
    <text evidence="3">The sequence shown here is derived from an EMBL/GenBank/DDBJ whole genome shotgun (WGS) entry which is preliminary data.</text>
</comment>
<feature type="region of interest" description="Disordered" evidence="1">
    <location>
        <begin position="63"/>
        <end position="104"/>
    </location>
</feature>
<dbReference type="PANTHER" id="PTHR36715">
    <property type="entry name" value="BNAANNG41370D PROTEIN"/>
    <property type="match status" value="1"/>
</dbReference>
<dbReference type="OrthoDB" id="1662399at2759"/>
<evidence type="ECO:0000256" key="2">
    <source>
        <dbReference type="SAM" id="Phobius"/>
    </source>
</evidence>
<accession>A0A9N7N6M3</accession>
<name>A0A9N7N6M3_STRHE</name>
<evidence type="ECO:0000313" key="4">
    <source>
        <dbReference type="Proteomes" id="UP001153555"/>
    </source>
</evidence>
<dbReference type="PANTHER" id="PTHR36715:SF1">
    <property type="entry name" value="PROTEIN, PUTATIVE-RELATED"/>
    <property type="match status" value="1"/>
</dbReference>
<keyword evidence="4" id="KW-1185">Reference proteome</keyword>
<sequence length="271" mass="29776">MISDFEAGMKCLQNPGLNKLPQIYSFWKCGALFFAIYATFSSLIRRIKLILIRFHTVKPSSHRPEDVVEFTGDDEVSSDDDEDEEEHEKAEDRRATANSGGQRRGADEDFCVKGVFGGRWCDGNLRKRRDGGGAWSEFAPGKSVVRLWDSLGFNLDFDEDLFGCGAQSVVSTWDAPARAVVLTAESDRKGDGVVLGGYDARMPRRVPALYAEWGFPAKKVAGVSAGGVGKVYVRDDVGGVLAVGDVRNVRRPLESDGETWWDADAVIADDK</sequence>
<evidence type="ECO:0000256" key="1">
    <source>
        <dbReference type="SAM" id="MobiDB-lite"/>
    </source>
</evidence>
<evidence type="ECO:0000313" key="3">
    <source>
        <dbReference type="EMBL" id="CAA0825612.1"/>
    </source>
</evidence>
<keyword evidence="2" id="KW-0472">Membrane</keyword>